<dbReference type="InterPro" id="IPR044087">
    <property type="entry name" value="NahD-like"/>
</dbReference>
<dbReference type="EMBL" id="CZQE01000124">
    <property type="protein sequence ID" value="CUS44254.1"/>
    <property type="molecule type" value="Genomic_DNA"/>
</dbReference>
<dbReference type="CDD" id="cd03022">
    <property type="entry name" value="DsbA_HCCA_Iso"/>
    <property type="match status" value="1"/>
</dbReference>
<organism evidence="2">
    <name type="scientific">hydrothermal vent metagenome</name>
    <dbReference type="NCBI Taxonomy" id="652676"/>
    <lineage>
        <taxon>unclassified sequences</taxon>
        <taxon>metagenomes</taxon>
        <taxon>ecological metagenomes</taxon>
    </lineage>
</organism>
<keyword evidence="2" id="KW-0413">Isomerase</keyword>
<evidence type="ECO:0000313" key="2">
    <source>
        <dbReference type="EMBL" id="CUS44254.1"/>
    </source>
</evidence>
<dbReference type="AlphaFoldDB" id="A0A160TKQ4"/>
<reference evidence="2" key="1">
    <citation type="submission" date="2015-10" db="EMBL/GenBank/DDBJ databases">
        <authorList>
            <person name="Gilbert D.G."/>
        </authorList>
    </citation>
    <scope>NUCLEOTIDE SEQUENCE</scope>
</reference>
<dbReference type="PANTHER" id="PTHR42943:SF2">
    <property type="entry name" value="GLUTATHIONE S-TRANSFERASE KAPPA 1"/>
    <property type="match status" value="1"/>
</dbReference>
<evidence type="ECO:0000259" key="1">
    <source>
        <dbReference type="Pfam" id="PF01323"/>
    </source>
</evidence>
<proteinExistence type="predicted"/>
<dbReference type="Gene3D" id="3.40.30.10">
    <property type="entry name" value="Glutaredoxin"/>
    <property type="match status" value="1"/>
</dbReference>
<dbReference type="GO" id="GO:0006749">
    <property type="term" value="P:glutathione metabolic process"/>
    <property type="evidence" value="ECO:0007669"/>
    <property type="project" value="TreeGrafter"/>
</dbReference>
<dbReference type="GO" id="GO:1901170">
    <property type="term" value="P:naphthalene catabolic process"/>
    <property type="evidence" value="ECO:0007669"/>
    <property type="project" value="InterPro"/>
</dbReference>
<dbReference type="InterPro" id="IPR014440">
    <property type="entry name" value="HCCAis_GSTk"/>
</dbReference>
<name>A0A160TKQ4_9ZZZZ</name>
<feature type="domain" description="DSBA-like thioredoxin" evidence="1">
    <location>
        <begin position="7"/>
        <end position="187"/>
    </location>
</feature>
<dbReference type="InterPro" id="IPR036249">
    <property type="entry name" value="Thioredoxin-like_sf"/>
</dbReference>
<dbReference type="InterPro" id="IPR001853">
    <property type="entry name" value="DSBA-like_thioredoxin_dom"/>
</dbReference>
<protein>
    <submittedName>
        <fullName evidence="2">2-hydroxychromene-2-carboxylate isomerase</fullName>
    </submittedName>
</protein>
<accession>A0A160TKQ4</accession>
<dbReference type="Pfam" id="PF01323">
    <property type="entry name" value="DSBA"/>
    <property type="match status" value="1"/>
</dbReference>
<gene>
    <name evidence="2" type="ORF">MGWOODY_Smn1497</name>
</gene>
<dbReference type="InterPro" id="IPR051924">
    <property type="entry name" value="GST_Kappa/NadH"/>
</dbReference>
<dbReference type="SUPFAM" id="SSF52833">
    <property type="entry name" value="Thioredoxin-like"/>
    <property type="match status" value="1"/>
</dbReference>
<dbReference type="GO" id="GO:0004602">
    <property type="term" value="F:glutathione peroxidase activity"/>
    <property type="evidence" value="ECO:0007669"/>
    <property type="project" value="TreeGrafter"/>
</dbReference>
<dbReference type="GO" id="GO:0004364">
    <property type="term" value="F:glutathione transferase activity"/>
    <property type="evidence" value="ECO:0007669"/>
    <property type="project" value="TreeGrafter"/>
</dbReference>
<dbReference type="GO" id="GO:0018845">
    <property type="term" value="F:2-hydroxychromene-2-carboxylate isomerase activity"/>
    <property type="evidence" value="ECO:0007669"/>
    <property type="project" value="InterPro"/>
</dbReference>
<sequence>MSGREGDWYFDVISPFAYLQWKTRSRFGERLRLTPVPVVLGALLGHWEQKGPAEIAPKRLHTYRACQWRADRLGVPFRFPPAHPFNPISALRLIVALGATPAVVDALFDAAFRDGLDVSEPDILETIGNSLGLEDVAGAIAQPHVKNQLRANTDRAIEHGVFGVPTIAVGDDLFWGEDSTEMLIDFLDNPALFTTGEMARLGSLPTGVTRSQKRG</sequence>
<dbReference type="PIRSF" id="PIRSF006386">
    <property type="entry name" value="HCCAis_GSTk"/>
    <property type="match status" value="1"/>
</dbReference>
<dbReference type="PANTHER" id="PTHR42943">
    <property type="entry name" value="GLUTATHIONE S-TRANSFERASE KAPPA"/>
    <property type="match status" value="1"/>
</dbReference>